<dbReference type="PANTHER" id="PTHR13206:SF0">
    <property type="entry name" value="E3 UBIQUITIN-PROTEIN LIGASE FANCL"/>
    <property type="match status" value="1"/>
</dbReference>
<feature type="domain" description="FANCL UBC-like" evidence="1">
    <location>
        <begin position="76"/>
        <end position="153"/>
    </location>
</feature>
<dbReference type="InterPro" id="IPR044037">
    <property type="entry name" value="FANCL_d3"/>
</dbReference>
<keyword evidence="4" id="KW-1185">Reference proteome</keyword>
<dbReference type="Pfam" id="PF18890">
    <property type="entry name" value="FANCL_d2"/>
    <property type="match status" value="1"/>
</dbReference>
<sequence>MCRPDASEDAMNVAVYTEPSFNDDAKRMLQSVEMTGVANGDLFHLVDEINAAMASSKPRSSAIDHFNIDLDQVGHVLKVLKSIGWERVSSLSPDLRHATLTISDSRRRCHCLQVQFCFDPPLFKCETDLPFCLEFGEEDSLEKIWEAFSNGIDQCQDFWLQMDEIDRKAKILDPLEISRSHRYRRIYLDSCTSMMITVDPMHPRSLPDICIIGSGVSSDQYRNNMNSNVTKWNLDLPLLDNIEALLGVELTQGVVTNEDDLLDQLNCLICLDADKVPCPDQSCKHCSKTFHYECLLKVSGEVYI</sequence>
<dbReference type="PANTHER" id="PTHR13206">
    <property type="entry name" value="UBIQUITIN LIGASE PROTEIN PHF9 FANCONI ANEMIA GROUP L PROTEIN"/>
    <property type="match status" value="1"/>
</dbReference>
<dbReference type="EMBL" id="UZAM01008229">
    <property type="protein sequence ID" value="VDP03893.1"/>
    <property type="molecule type" value="Genomic_DNA"/>
</dbReference>
<dbReference type="WBParaSite" id="SBAD_0000446701-mRNA-1">
    <property type="protein sequence ID" value="SBAD_0000446701-mRNA-1"/>
    <property type="gene ID" value="SBAD_0000446701"/>
</dbReference>
<dbReference type="OrthoDB" id="10263265at2759"/>
<dbReference type="CDD" id="cd23832">
    <property type="entry name" value="DRWD-C_FANCL"/>
    <property type="match status" value="1"/>
</dbReference>
<dbReference type="InterPro" id="IPR016135">
    <property type="entry name" value="UBQ-conjugating_enzyme/RWD"/>
</dbReference>
<proteinExistence type="predicted"/>
<evidence type="ECO:0000313" key="3">
    <source>
        <dbReference type="EMBL" id="VDP03893.1"/>
    </source>
</evidence>
<dbReference type="GO" id="GO:0043240">
    <property type="term" value="C:Fanconi anaemia nuclear complex"/>
    <property type="evidence" value="ECO:0007669"/>
    <property type="project" value="InterPro"/>
</dbReference>
<dbReference type="Proteomes" id="UP000270296">
    <property type="component" value="Unassembled WGS sequence"/>
</dbReference>
<protein>
    <submittedName>
        <fullName evidence="5">WD-3 domain-containing protein</fullName>
    </submittedName>
</protein>
<dbReference type="Gene3D" id="3.10.110.20">
    <property type="entry name" value="RWD domain-like"/>
    <property type="match status" value="1"/>
</dbReference>
<evidence type="ECO:0000259" key="2">
    <source>
        <dbReference type="Pfam" id="PF18891"/>
    </source>
</evidence>
<dbReference type="GO" id="GO:0036297">
    <property type="term" value="P:interstrand cross-link repair"/>
    <property type="evidence" value="ECO:0007669"/>
    <property type="project" value="InterPro"/>
</dbReference>
<dbReference type="InterPro" id="IPR026848">
    <property type="entry name" value="Fancl"/>
</dbReference>
<gene>
    <name evidence="3" type="ORF">SBAD_LOCUS4283</name>
</gene>
<dbReference type="InterPro" id="IPR043898">
    <property type="entry name" value="FANCL_d2"/>
</dbReference>
<evidence type="ECO:0000313" key="4">
    <source>
        <dbReference type="Proteomes" id="UP000270296"/>
    </source>
</evidence>
<evidence type="ECO:0000259" key="1">
    <source>
        <dbReference type="Pfam" id="PF18890"/>
    </source>
</evidence>
<name>A0A183IKY7_9BILA</name>
<dbReference type="Pfam" id="PF18891">
    <property type="entry name" value="FANCL_d3"/>
    <property type="match status" value="1"/>
</dbReference>
<dbReference type="InterPro" id="IPR043003">
    <property type="entry name" value="FANCL_d3_sf"/>
</dbReference>
<dbReference type="GO" id="GO:0061630">
    <property type="term" value="F:ubiquitin protein ligase activity"/>
    <property type="evidence" value="ECO:0007669"/>
    <property type="project" value="TreeGrafter"/>
</dbReference>
<dbReference type="CDD" id="cd23831">
    <property type="entry name" value="DRWD-N_FANCL"/>
    <property type="match status" value="1"/>
</dbReference>
<organism evidence="5">
    <name type="scientific">Soboliphyme baturini</name>
    <dbReference type="NCBI Taxonomy" id="241478"/>
    <lineage>
        <taxon>Eukaryota</taxon>
        <taxon>Metazoa</taxon>
        <taxon>Ecdysozoa</taxon>
        <taxon>Nematoda</taxon>
        <taxon>Enoplea</taxon>
        <taxon>Dorylaimia</taxon>
        <taxon>Dioctophymatida</taxon>
        <taxon>Dioctophymatoidea</taxon>
        <taxon>Soboliphymatidae</taxon>
        <taxon>Soboliphyme</taxon>
    </lineage>
</organism>
<evidence type="ECO:0000313" key="5">
    <source>
        <dbReference type="WBParaSite" id="SBAD_0000446701-mRNA-1"/>
    </source>
</evidence>
<dbReference type="GO" id="GO:0006513">
    <property type="term" value="P:protein monoubiquitination"/>
    <property type="evidence" value="ECO:0007669"/>
    <property type="project" value="TreeGrafter"/>
</dbReference>
<accession>A0A183IKY7</accession>
<reference evidence="5" key="1">
    <citation type="submission" date="2016-06" db="UniProtKB">
        <authorList>
            <consortium name="WormBaseParasite"/>
        </authorList>
    </citation>
    <scope>IDENTIFICATION</scope>
</reference>
<feature type="domain" description="FANCL UBC-like" evidence="2">
    <location>
        <begin position="157"/>
        <end position="251"/>
    </location>
</feature>
<dbReference type="AlphaFoldDB" id="A0A183IKY7"/>
<reference evidence="3 4" key="2">
    <citation type="submission" date="2018-11" db="EMBL/GenBank/DDBJ databases">
        <authorList>
            <consortium name="Pathogen Informatics"/>
        </authorList>
    </citation>
    <scope>NUCLEOTIDE SEQUENCE [LARGE SCALE GENOMIC DNA]</scope>
</reference>
<dbReference type="Gene3D" id="3.10.110.10">
    <property type="entry name" value="Ubiquitin Conjugating Enzyme"/>
    <property type="match status" value="1"/>
</dbReference>